<accession>U2E4R0</accession>
<name>U2E4R0_9EURY</name>
<dbReference type="Pfam" id="PF24430">
    <property type="entry name" value="DUF7553"/>
    <property type="match status" value="1"/>
</dbReference>
<protein>
    <submittedName>
        <fullName evidence="2">Uncharacterized protein</fullName>
    </submittedName>
</protein>
<dbReference type="PATRIC" id="fig|1033806.13.peg.844"/>
<evidence type="ECO:0000313" key="3">
    <source>
        <dbReference type="Proteomes" id="UP000003861"/>
    </source>
</evidence>
<dbReference type="RefSeq" id="WP_008525018.1">
    <property type="nucleotide sequence ID" value="NC_021921.1"/>
</dbReference>
<dbReference type="AlphaFoldDB" id="U2E4R0"/>
<proteinExistence type="predicted"/>
<feature type="region of interest" description="Disordered" evidence="1">
    <location>
        <begin position="61"/>
        <end position="85"/>
    </location>
</feature>
<evidence type="ECO:0000313" key="2">
    <source>
        <dbReference type="EMBL" id="ERJ06916.1"/>
    </source>
</evidence>
<dbReference type="OrthoDB" id="206274at2157"/>
<organism evidence="2 3">
    <name type="scientific">Halorhabdus tiamatea SARL4B</name>
    <dbReference type="NCBI Taxonomy" id="1033806"/>
    <lineage>
        <taxon>Archaea</taxon>
        <taxon>Methanobacteriati</taxon>
        <taxon>Methanobacteriota</taxon>
        <taxon>Stenosarchaea group</taxon>
        <taxon>Halobacteria</taxon>
        <taxon>Halobacteriales</taxon>
        <taxon>Haloarculaceae</taxon>
        <taxon>Halorhabdus</taxon>
    </lineage>
</organism>
<gene>
    <name evidence="2" type="ORF">HLRTI_000994</name>
</gene>
<evidence type="ECO:0000256" key="1">
    <source>
        <dbReference type="SAM" id="MobiDB-lite"/>
    </source>
</evidence>
<dbReference type="InterPro" id="IPR055975">
    <property type="entry name" value="DUF7553"/>
</dbReference>
<reference evidence="2 3" key="1">
    <citation type="journal article" date="2011" name="J. Bacteriol.">
        <title>Genome sequence of Halorhabdus tiamatea, the first archaeon isolated from a deep-sea anoxic brine lake.</title>
        <authorList>
            <person name="Antunes A."/>
            <person name="Alam I."/>
            <person name="Bajic V.B."/>
            <person name="Stingl U."/>
        </authorList>
    </citation>
    <scope>NUCLEOTIDE SEQUENCE [LARGE SCALE GENOMIC DNA]</scope>
    <source>
        <strain evidence="2 3">SARL4B</strain>
    </source>
</reference>
<reference evidence="2 3" key="2">
    <citation type="journal article" date="2013" name="PLoS ONE">
        <title>INDIGO - INtegrated Data Warehouse of MIcrobial GenOmes with Examples from the Red Sea Extremophiles.</title>
        <authorList>
            <person name="Alam I."/>
            <person name="Antunes A."/>
            <person name="Kamau A.A."/>
            <person name="Ba Alawi W."/>
            <person name="Kalkatawi M."/>
            <person name="Stingl U."/>
            <person name="Bajic V.B."/>
        </authorList>
    </citation>
    <scope>NUCLEOTIDE SEQUENCE [LARGE SCALE GENOMIC DNA]</scope>
    <source>
        <strain evidence="2 3">SARL4B</strain>
    </source>
</reference>
<dbReference type="EMBL" id="AFNT02000008">
    <property type="protein sequence ID" value="ERJ06916.1"/>
    <property type="molecule type" value="Genomic_DNA"/>
</dbReference>
<sequence length="85" mass="9935">MNKHFEDARYYLKRAGETAKKGVEAELEPVRERFTELTGEEEPEPEPNRLEKIRADLKEVQENAEGEAKEAIKDAREKIDDYRAE</sequence>
<dbReference type="GeneID" id="23798425"/>
<comment type="caution">
    <text evidence="2">The sequence shown here is derived from an EMBL/GenBank/DDBJ whole genome shotgun (WGS) entry which is preliminary data.</text>
</comment>
<dbReference type="Proteomes" id="UP000003861">
    <property type="component" value="Unassembled WGS sequence"/>
</dbReference>